<feature type="transmembrane region" description="Helical" evidence="1">
    <location>
        <begin position="20"/>
        <end position="39"/>
    </location>
</feature>
<comment type="caution">
    <text evidence="2">The sequence shown here is derived from an EMBL/GenBank/DDBJ whole genome shotgun (WGS) entry which is preliminary data.</text>
</comment>
<dbReference type="Proteomes" id="UP000824175">
    <property type="component" value="Unassembled WGS sequence"/>
</dbReference>
<reference evidence="2" key="2">
    <citation type="journal article" date="2021" name="PeerJ">
        <title>Extensive microbial diversity within the chicken gut microbiome revealed by metagenomics and culture.</title>
        <authorList>
            <person name="Gilroy R."/>
            <person name="Ravi A."/>
            <person name="Getino M."/>
            <person name="Pursley I."/>
            <person name="Horton D.L."/>
            <person name="Alikhan N.F."/>
            <person name="Baker D."/>
            <person name="Gharbi K."/>
            <person name="Hall N."/>
            <person name="Watson M."/>
            <person name="Adriaenssens E.M."/>
            <person name="Foster-Nyarko E."/>
            <person name="Jarju S."/>
            <person name="Secka A."/>
            <person name="Antonio M."/>
            <person name="Oren A."/>
            <person name="Chaudhuri R.R."/>
            <person name="La Ragione R."/>
            <person name="Hildebrand F."/>
            <person name="Pallen M.J."/>
        </authorList>
    </citation>
    <scope>NUCLEOTIDE SEQUENCE</scope>
    <source>
        <strain evidence="2">CHK195-11698</strain>
    </source>
</reference>
<keyword evidence="1" id="KW-0472">Membrane</keyword>
<protein>
    <submittedName>
        <fullName evidence="2">Energy-coupled thiamine transporter ThiT</fullName>
    </submittedName>
</protein>
<accession>A0A9D1L0V6</accession>
<proteinExistence type="predicted"/>
<name>A0A9D1L0V6_9FIRM</name>
<keyword evidence="1" id="KW-1133">Transmembrane helix</keyword>
<evidence type="ECO:0000256" key="1">
    <source>
        <dbReference type="SAM" id="Phobius"/>
    </source>
</evidence>
<dbReference type="Gene3D" id="1.10.1760.20">
    <property type="match status" value="1"/>
</dbReference>
<dbReference type="InterPro" id="IPR012651">
    <property type="entry name" value="Thia_Transptr_ThiT"/>
</dbReference>
<evidence type="ECO:0000313" key="3">
    <source>
        <dbReference type="Proteomes" id="UP000824175"/>
    </source>
</evidence>
<feature type="non-terminal residue" evidence="2">
    <location>
        <position position="1"/>
    </location>
</feature>
<dbReference type="GO" id="GO:0015234">
    <property type="term" value="F:thiamine transmembrane transporter activity"/>
    <property type="evidence" value="ECO:0007669"/>
    <property type="project" value="InterPro"/>
</dbReference>
<dbReference type="AlphaFoldDB" id="A0A9D1L0V6"/>
<sequence length="117" mass="12974">VSILQFVLGIALYYGPWSVLLDYVLPLAVCGLASLIKIVRVRNVNLYLGVIMSMVLKYLCHFASGAFLFGSYAPEGMHPVIYSLGYNLPYNLATLVVAYIAVTLLYPVLHKALRFSK</sequence>
<evidence type="ECO:0000313" key="2">
    <source>
        <dbReference type="EMBL" id="HIU14140.1"/>
    </source>
</evidence>
<dbReference type="Pfam" id="PF09515">
    <property type="entry name" value="Thia_YuaJ"/>
    <property type="match status" value="1"/>
</dbReference>
<keyword evidence="1" id="KW-0812">Transmembrane</keyword>
<gene>
    <name evidence="2" type="ORF">IAD15_08740</name>
</gene>
<dbReference type="EMBL" id="DVMJ01000073">
    <property type="protein sequence ID" value="HIU14140.1"/>
    <property type="molecule type" value="Genomic_DNA"/>
</dbReference>
<dbReference type="GO" id="GO:0005886">
    <property type="term" value="C:plasma membrane"/>
    <property type="evidence" value="ECO:0007669"/>
    <property type="project" value="InterPro"/>
</dbReference>
<feature type="transmembrane region" description="Helical" evidence="1">
    <location>
        <begin position="46"/>
        <end position="70"/>
    </location>
</feature>
<organism evidence="2 3">
    <name type="scientific">Candidatus Fimiplasma intestinipullorum</name>
    <dbReference type="NCBI Taxonomy" id="2840825"/>
    <lineage>
        <taxon>Bacteria</taxon>
        <taxon>Bacillati</taxon>
        <taxon>Bacillota</taxon>
        <taxon>Clostridia</taxon>
        <taxon>Eubacteriales</taxon>
        <taxon>Candidatus Fimiplasma</taxon>
    </lineage>
</organism>
<feature type="transmembrane region" description="Helical" evidence="1">
    <location>
        <begin position="90"/>
        <end position="109"/>
    </location>
</feature>
<reference evidence="2" key="1">
    <citation type="submission" date="2020-10" db="EMBL/GenBank/DDBJ databases">
        <authorList>
            <person name="Gilroy R."/>
        </authorList>
    </citation>
    <scope>NUCLEOTIDE SEQUENCE</scope>
    <source>
        <strain evidence="2">CHK195-11698</strain>
    </source>
</reference>